<evidence type="ECO:0000313" key="4">
    <source>
        <dbReference type="Proteomes" id="UP001221142"/>
    </source>
</evidence>
<dbReference type="InterPro" id="IPR006115">
    <property type="entry name" value="6PGDH_NADP-bd"/>
</dbReference>
<dbReference type="SUPFAM" id="SSF48179">
    <property type="entry name" value="6-phosphogluconate dehydrogenase C-terminal domain-like"/>
    <property type="match status" value="1"/>
</dbReference>
<comment type="caution">
    <text evidence="3">The sequence shown here is derived from an EMBL/GenBank/DDBJ whole genome shotgun (WGS) entry which is preliminary data.</text>
</comment>
<dbReference type="EMBL" id="JARKIF010000013">
    <property type="protein sequence ID" value="KAJ7624939.1"/>
    <property type="molecule type" value="Genomic_DNA"/>
</dbReference>
<dbReference type="Proteomes" id="UP001221142">
    <property type="component" value="Unassembled WGS sequence"/>
</dbReference>
<evidence type="ECO:0000313" key="3">
    <source>
        <dbReference type="EMBL" id="KAJ7624939.1"/>
    </source>
</evidence>
<gene>
    <name evidence="3" type="ORF">FB45DRAFT_837055</name>
</gene>
<dbReference type="Pfam" id="PF03446">
    <property type="entry name" value="NAD_binding_2"/>
    <property type="match status" value="1"/>
</dbReference>
<dbReference type="GO" id="GO:0050661">
    <property type="term" value="F:NADP binding"/>
    <property type="evidence" value="ECO:0007669"/>
    <property type="project" value="InterPro"/>
</dbReference>
<dbReference type="Pfam" id="PF09130">
    <property type="entry name" value="DUF1932"/>
    <property type="match status" value="1"/>
</dbReference>
<dbReference type="SUPFAM" id="SSF51735">
    <property type="entry name" value="NAD(P)-binding Rossmann-fold domains"/>
    <property type="match status" value="1"/>
</dbReference>
<dbReference type="Gene3D" id="3.40.50.720">
    <property type="entry name" value="NAD(P)-binding Rossmann-like Domain"/>
    <property type="match status" value="1"/>
</dbReference>
<sequence length="308" mass="32291">MTPFTSTARTLGLIAPGAMGAALAARLSSFGAGSILTNLEGRSQATRERAAAANMVHATYADIVARATCIYSVVPPSDAFATAQSVVDAYKSTASDRSLIFVDCNAVNPESAKQLAALFEGTRITFLDGAIIGTPPTDTFNPAIYVCADPKDAVVLDDFTAMSIKYGLNVVPLKGKDAKIGDASAVKMAHAGIVKGAIGLFTTMILAANASSPSTAEGLLHALNFSQPTFVDQIIRLLPHAPPKAYRFVCEMEEVGAFVGESGGSVTYEGISEIFARVAESQEHPVPGGDVELLMKFVEEAQKLRAEK</sequence>
<feature type="domain" description="6-phosphogluconate dehydrogenase NADP-binding" evidence="1">
    <location>
        <begin position="11"/>
        <end position="135"/>
    </location>
</feature>
<protein>
    <submittedName>
        <fullName evidence="3">6-phosphogluconate dehydrogenase C-terminal domain-like protein</fullName>
    </submittedName>
</protein>
<dbReference type="InterPro" id="IPR008927">
    <property type="entry name" value="6-PGluconate_DH-like_C_sf"/>
</dbReference>
<evidence type="ECO:0000259" key="1">
    <source>
        <dbReference type="Pfam" id="PF03446"/>
    </source>
</evidence>
<dbReference type="InterPro" id="IPR015814">
    <property type="entry name" value="Pgluconate_DH_NAD-bd_C"/>
</dbReference>
<accession>A0AAD7FL01</accession>
<reference evidence="3" key="1">
    <citation type="submission" date="2023-03" db="EMBL/GenBank/DDBJ databases">
        <title>Massive genome expansion in bonnet fungi (Mycena s.s.) driven by repeated elements and novel gene families across ecological guilds.</title>
        <authorList>
            <consortium name="Lawrence Berkeley National Laboratory"/>
            <person name="Harder C.B."/>
            <person name="Miyauchi S."/>
            <person name="Viragh M."/>
            <person name="Kuo A."/>
            <person name="Thoen E."/>
            <person name="Andreopoulos B."/>
            <person name="Lu D."/>
            <person name="Skrede I."/>
            <person name="Drula E."/>
            <person name="Henrissat B."/>
            <person name="Morin E."/>
            <person name="Kohler A."/>
            <person name="Barry K."/>
            <person name="LaButti K."/>
            <person name="Morin E."/>
            <person name="Salamov A."/>
            <person name="Lipzen A."/>
            <person name="Mereny Z."/>
            <person name="Hegedus B."/>
            <person name="Baldrian P."/>
            <person name="Stursova M."/>
            <person name="Weitz H."/>
            <person name="Taylor A."/>
            <person name="Grigoriev I.V."/>
            <person name="Nagy L.G."/>
            <person name="Martin F."/>
            <person name="Kauserud H."/>
        </authorList>
    </citation>
    <scope>NUCLEOTIDE SEQUENCE</scope>
    <source>
        <strain evidence="3">9284</strain>
    </source>
</reference>
<name>A0AAD7FL01_9AGAR</name>
<keyword evidence="4" id="KW-1185">Reference proteome</keyword>
<organism evidence="3 4">
    <name type="scientific">Roridomyces roridus</name>
    <dbReference type="NCBI Taxonomy" id="1738132"/>
    <lineage>
        <taxon>Eukaryota</taxon>
        <taxon>Fungi</taxon>
        <taxon>Dikarya</taxon>
        <taxon>Basidiomycota</taxon>
        <taxon>Agaricomycotina</taxon>
        <taxon>Agaricomycetes</taxon>
        <taxon>Agaricomycetidae</taxon>
        <taxon>Agaricales</taxon>
        <taxon>Marasmiineae</taxon>
        <taxon>Mycenaceae</taxon>
        <taxon>Roridomyces</taxon>
    </lineage>
</organism>
<dbReference type="AlphaFoldDB" id="A0AAD7FL01"/>
<dbReference type="InterPro" id="IPR036291">
    <property type="entry name" value="NAD(P)-bd_dom_sf"/>
</dbReference>
<evidence type="ECO:0000259" key="2">
    <source>
        <dbReference type="Pfam" id="PF09130"/>
    </source>
</evidence>
<proteinExistence type="predicted"/>
<feature type="domain" description="Phosphogluconate dehydrogenase NAD-binding putative C-terminal" evidence="2">
    <location>
        <begin position="210"/>
        <end position="278"/>
    </location>
</feature>